<dbReference type="GO" id="GO:0004016">
    <property type="term" value="F:adenylate cyclase activity"/>
    <property type="evidence" value="ECO:0007669"/>
    <property type="project" value="UniProtKB-UniRule"/>
</dbReference>
<keyword evidence="2 10" id="KW-1003">Cell membrane</keyword>
<dbReference type="HAMAP" id="MF_01499">
    <property type="entry name" value="DacA"/>
    <property type="match status" value="1"/>
</dbReference>
<feature type="transmembrane region" description="Helical" evidence="10">
    <location>
        <begin position="52"/>
        <end position="70"/>
    </location>
</feature>
<keyword evidence="9 10" id="KW-0472">Membrane</keyword>
<evidence type="ECO:0000256" key="8">
    <source>
        <dbReference type="ARBA" id="ARBA00022989"/>
    </source>
</evidence>
<dbReference type="GO" id="GO:0106408">
    <property type="term" value="F:diadenylate cyclase activity"/>
    <property type="evidence" value="ECO:0007669"/>
    <property type="project" value="UniProtKB-EC"/>
</dbReference>
<keyword evidence="4 10" id="KW-0812">Transmembrane</keyword>
<evidence type="ECO:0000313" key="13">
    <source>
        <dbReference type="Proteomes" id="UP000295710"/>
    </source>
</evidence>
<dbReference type="EC" id="2.7.7.85" evidence="10"/>
<evidence type="ECO:0000256" key="3">
    <source>
        <dbReference type="ARBA" id="ARBA00022679"/>
    </source>
</evidence>
<dbReference type="PROSITE" id="PS51794">
    <property type="entry name" value="DAC"/>
    <property type="match status" value="1"/>
</dbReference>
<dbReference type="InterPro" id="IPR050338">
    <property type="entry name" value="DisA"/>
</dbReference>
<evidence type="ECO:0000256" key="5">
    <source>
        <dbReference type="ARBA" id="ARBA00022695"/>
    </source>
</evidence>
<dbReference type="Proteomes" id="UP000295710">
    <property type="component" value="Unassembled WGS sequence"/>
</dbReference>
<comment type="function">
    <text evidence="10">Catalyzes the condensation of 2 ATP molecules into cyclic di-AMP (c-di-AMP), a second messenger used to regulate differing processes in different bacteria.</text>
</comment>
<evidence type="ECO:0000313" key="12">
    <source>
        <dbReference type="EMBL" id="TDA20929.1"/>
    </source>
</evidence>
<feature type="domain" description="DAC" evidence="11">
    <location>
        <begin position="95"/>
        <end position="260"/>
    </location>
</feature>
<dbReference type="PIRSF" id="PIRSF004793">
    <property type="entry name" value="UCP004793"/>
    <property type="match status" value="1"/>
</dbReference>
<comment type="subunit">
    <text evidence="10">Probably a homodimer.</text>
</comment>
<keyword evidence="7 10" id="KW-0067">ATP-binding</keyword>
<keyword evidence="13" id="KW-1185">Reference proteome</keyword>
<evidence type="ECO:0000256" key="1">
    <source>
        <dbReference type="ARBA" id="ARBA00000877"/>
    </source>
</evidence>
<reference evidence="12 13" key="1">
    <citation type="journal article" date="2016" name="Nat. Microbiol.">
        <title>The Mouse Intestinal Bacterial Collection (miBC) provides host-specific insight into cultured diversity and functional potential of the gut microbiota.</title>
        <authorList>
            <person name="Lagkouvardos I."/>
            <person name="Pukall R."/>
            <person name="Abt B."/>
            <person name="Foesel B.U."/>
            <person name="Meier-Kolthoff J.P."/>
            <person name="Kumar N."/>
            <person name="Bresciani A."/>
            <person name="Martinez I."/>
            <person name="Just S."/>
            <person name="Ziegler C."/>
            <person name="Brugiroux S."/>
            <person name="Garzetti D."/>
            <person name="Wenning M."/>
            <person name="Bui T.P."/>
            <person name="Wang J."/>
            <person name="Hugenholtz F."/>
            <person name="Plugge C.M."/>
            <person name="Peterson D.A."/>
            <person name="Hornef M.W."/>
            <person name="Baines J.F."/>
            <person name="Smidt H."/>
            <person name="Walter J."/>
            <person name="Kristiansen K."/>
            <person name="Nielsen H.B."/>
            <person name="Haller D."/>
            <person name="Overmann J."/>
            <person name="Stecher B."/>
            <person name="Clavel T."/>
        </authorList>
    </citation>
    <scope>NUCLEOTIDE SEQUENCE [LARGE SCALE GENOMIC DNA]</scope>
    <source>
        <strain evidence="12 13">DSM 28560</strain>
    </source>
</reference>
<dbReference type="AlphaFoldDB" id="A0A4R4FDU5"/>
<keyword evidence="6 10" id="KW-0547">Nucleotide-binding</keyword>
<keyword evidence="5 10" id="KW-0548">Nucleotidyltransferase</keyword>
<evidence type="ECO:0000256" key="7">
    <source>
        <dbReference type="ARBA" id="ARBA00022840"/>
    </source>
</evidence>
<accession>A0A4R4FDU5</accession>
<dbReference type="RefSeq" id="WP_132279218.1">
    <property type="nucleotide sequence ID" value="NZ_JAOBST010000011.1"/>
</dbReference>
<dbReference type="GO" id="GO:0006171">
    <property type="term" value="P:cAMP biosynthetic process"/>
    <property type="evidence" value="ECO:0007669"/>
    <property type="project" value="InterPro"/>
</dbReference>
<comment type="caution">
    <text evidence="10">Lacks conserved residue(s) required for the propagation of feature annotation.</text>
</comment>
<dbReference type="EMBL" id="SMMX01000013">
    <property type="protein sequence ID" value="TDA20929.1"/>
    <property type="molecule type" value="Genomic_DNA"/>
</dbReference>
<comment type="similarity">
    <text evidence="10">Belongs to the adenylate cyclase family. DacA/CdaA subfamily.</text>
</comment>
<dbReference type="InterPro" id="IPR014046">
    <property type="entry name" value="C-di-AMP_synthase"/>
</dbReference>
<organism evidence="12 13">
    <name type="scientific">Extibacter muris</name>
    <dbReference type="NCBI Taxonomy" id="1796622"/>
    <lineage>
        <taxon>Bacteria</taxon>
        <taxon>Bacillati</taxon>
        <taxon>Bacillota</taxon>
        <taxon>Clostridia</taxon>
        <taxon>Lachnospirales</taxon>
        <taxon>Lachnospiraceae</taxon>
        <taxon>Extibacter</taxon>
    </lineage>
</organism>
<dbReference type="GO" id="GO:0005524">
    <property type="term" value="F:ATP binding"/>
    <property type="evidence" value="ECO:0007669"/>
    <property type="project" value="UniProtKB-UniRule"/>
</dbReference>
<evidence type="ECO:0000256" key="4">
    <source>
        <dbReference type="ARBA" id="ARBA00022692"/>
    </source>
</evidence>
<dbReference type="PANTHER" id="PTHR34185">
    <property type="entry name" value="DIADENYLATE CYCLASE"/>
    <property type="match status" value="1"/>
</dbReference>
<comment type="catalytic activity">
    <reaction evidence="1 10">
        <text>2 ATP = 3',3'-c-di-AMP + 2 diphosphate</text>
        <dbReference type="Rhea" id="RHEA:35655"/>
        <dbReference type="ChEBI" id="CHEBI:30616"/>
        <dbReference type="ChEBI" id="CHEBI:33019"/>
        <dbReference type="ChEBI" id="CHEBI:71500"/>
        <dbReference type="EC" id="2.7.7.85"/>
    </reaction>
</comment>
<dbReference type="Gene3D" id="3.40.1700.10">
    <property type="entry name" value="DNA integrity scanning protein, DisA, N-terminal domain"/>
    <property type="match status" value="1"/>
</dbReference>
<keyword evidence="8 10" id="KW-1133">Transmembrane helix</keyword>
<dbReference type="InterPro" id="IPR036888">
    <property type="entry name" value="DNA_integrity_DisA_N_sf"/>
</dbReference>
<dbReference type="InterPro" id="IPR034701">
    <property type="entry name" value="CdaA"/>
</dbReference>
<feature type="transmembrane region" description="Helical" evidence="10">
    <location>
        <begin position="28"/>
        <end position="45"/>
    </location>
</feature>
<dbReference type="InterPro" id="IPR003390">
    <property type="entry name" value="DNA_integrity_scan_DisA_N"/>
</dbReference>
<evidence type="ECO:0000256" key="10">
    <source>
        <dbReference type="HAMAP-Rule" id="MF_01499"/>
    </source>
</evidence>
<evidence type="ECO:0000256" key="9">
    <source>
        <dbReference type="ARBA" id="ARBA00023136"/>
    </source>
</evidence>
<evidence type="ECO:0000256" key="6">
    <source>
        <dbReference type="ARBA" id="ARBA00022741"/>
    </source>
</evidence>
<comment type="caution">
    <text evidence="12">The sequence shown here is derived from an EMBL/GenBank/DDBJ whole genome shotgun (WGS) entry which is preliminary data.</text>
</comment>
<dbReference type="Pfam" id="PF19293">
    <property type="entry name" value="CdaA_N"/>
    <property type="match status" value="1"/>
</dbReference>
<dbReference type="FunFam" id="3.40.1700.10:FF:000002">
    <property type="entry name" value="Diadenylate cyclase"/>
    <property type="match status" value="1"/>
</dbReference>
<protein>
    <recommendedName>
        <fullName evidence="10">Diadenylate cyclase</fullName>
        <shortName evidence="10">DAC</shortName>
        <ecNumber evidence="10">2.7.7.85</ecNumber>
    </recommendedName>
    <alternativeName>
        <fullName evidence="10">Cyclic-di-AMP synthase</fullName>
        <shortName evidence="10">c-di-AMP synthase</shortName>
    </alternativeName>
</protein>
<proteinExistence type="inferred from homology"/>
<evidence type="ECO:0000259" key="11">
    <source>
        <dbReference type="PROSITE" id="PS51794"/>
    </source>
</evidence>
<dbReference type="PANTHER" id="PTHR34185:SF1">
    <property type="entry name" value="DIADENYLATE CYCLASE"/>
    <property type="match status" value="1"/>
</dbReference>
<dbReference type="Pfam" id="PF02457">
    <property type="entry name" value="DAC"/>
    <property type="match status" value="1"/>
</dbReference>
<name>A0A4R4FDU5_9FIRM</name>
<keyword evidence="3 10" id="KW-0808">Transferase</keyword>
<dbReference type="InterPro" id="IPR045585">
    <property type="entry name" value="CdaA_N"/>
</dbReference>
<gene>
    <name evidence="10" type="primary">dacA</name>
    <name evidence="12" type="ORF">E1963_14225</name>
</gene>
<sequence length="296" mass="33421">MEQRITQMMERYLSIVDVYFPEIHLTDIIEVMILTFLIYQIMIWIKNTKAWMLLKGIIVLAVFILVAAIFKMHTILFVARNSVTVMATAAIVVFQPELRRALEKLGERKFLTSVVPFETNRERVRFSEETMDSMIDAAYSMGAVKTGALIVVEQAIRLTEYESTGIRLDCIVSRQVLINIFEHNTPLHDGAIIVRGDRIVSATCYLPLSDNMGLSKDLGTRHRAAVGMSEVSDALVIAVSEETGAVSVASGGQLYRNISREELRDRLTGIQNKKTDTNKLIAMWKGRHGHEEKTDE</sequence>
<dbReference type="NCBIfam" id="TIGR00159">
    <property type="entry name" value="diadenylate cyclase CdaA"/>
    <property type="match status" value="1"/>
</dbReference>
<dbReference type="SUPFAM" id="SSF143597">
    <property type="entry name" value="YojJ-like"/>
    <property type="match status" value="1"/>
</dbReference>
<evidence type="ECO:0000256" key="2">
    <source>
        <dbReference type="ARBA" id="ARBA00022475"/>
    </source>
</evidence>